<name>A0A6L6YJ02_9BURK</name>
<dbReference type="InterPro" id="IPR037167">
    <property type="entry name" value="Peptidase_S11_C_sf"/>
</dbReference>
<dbReference type="OrthoDB" id="5291989at2"/>
<dbReference type="AlphaFoldDB" id="A0A6L6YJ02"/>
<keyword evidence="3" id="KW-1185">Reference proteome</keyword>
<dbReference type="InterPro" id="IPR015956">
    <property type="entry name" value="Peniciliin-bd_prot_C_sf"/>
</dbReference>
<evidence type="ECO:0000313" key="3">
    <source>
        <dbReference type="Proteomes" id="UP000472580"/>
    </source>
</evidence>
<feature type="domain" description="Peptidase S11 D-Ala-D-Ala carboxypeptidase A C-terminal" evidence="1">
    <location>
        <begin position="250"/>
        <end position="345"/>
    </location>
</feature>
<dbReference type="Gene3D" id="3.40.710.10">
    <property type="entry name" value="DD-peptidase/beta-lactamase superfamily"/>
    <property type="match status" value="1"/>
</dbReference>
<gene>
    <name evidence="2" type="ORF">E5987_10820</name>
</gene>
<dbReference type="InterPro" id="IPR012907">
    <property type="entry name" value="Peptidase_S11_C"/>
</dbReference>
<dbReference type="GO" id="GO:0009002">
    <property type="term" value="F:serine-type D-Ala-D-Ala carboxypeptidase activity"/>
    <property type="evidence" value="ECO:0007669"/>
    <property type="project" value="InterPro"/>
</dbReference>
<comment type="caution">
    <text evidence="2">The sequence shown here is derived from an EMBL/GenBank/DDBJ whole genome shotgun (WGS) entry which is preliminary data.</text>
</comment>
<dbReference type="SUPFAM" id="SSF69189">
    <property type="entry name" value="Penicillin-binding protein associated domain"/>
    <property type="match status" value="1"/>
</dbReference>
<protein>
    <recommendedName>
        <fullName evidence="1">Peptidase S11 D-Ala-D-Ala carboxypeptidase A C-terminal domain-containing protein</fullName>
    </recommendedName>
</protein>
<sequence length="366" mass="40546">MTSGKKNIFTLAASFFFIGTSFSSPSDIAISYDLNSRQIIESKDAYTVKSISGSIPQKIYIASKLLKKIQRKELDIQKAFKVDPSIFSNLDKNTPVFFQQGESITLKELIASMLLLQSDEAAILGLQLINTSDKKENPALNQIAFSENGFFVALTELINGLQDIGISFFDSTVLLQDQELPSQIQTVRSGNSETVILRERNKKQSLAISFVKNSEYPENIRRVAVINFQEEPSTSVNQISRALLHAVNDFETAKIFPSGHKFSSIPVAGGIKNSVDVITPSDIFVTLSKEQIKQNKKEPIEIIIERKELIKAPVQATEAVGKVNILQAGKVVKSFSVYPGSDVGVDKSFLPLIFNTFQKVFKKRNG</sequence>
<dbReference type="SMART" id="SM00936">
    <property type="entry name" value="PBP5_C"/>
    <property type="match status" value="1"/>
</dbReference>
<dbReference type="GO" id="GO:0006508">
    <property type="term" value="P:proteolysis"/>
    <property type="evidence" value="ECO:0007669"/>
    <property type="project" value="InterPro"/>
</dbReference>
<dbReference type="Pfam" id="PF07943">
    <property type="entry name" value="PBP5_C"/>
    <property type="match status" value="1"/>
</dbReference>
<evidence type="ECO:0000313" key="2">
    <source>
        <dbReference type="EMBL" id="MVX57680.1"/>
    </source>
</evidence>
<accession>A0A6L6YJ02</accession>
<evidence type="ECO:0000259" key="1">
    <source>
        <dbReference type="SMART" id="SM00936"/>
    </source>
</evidence>
<proteinExistence type="predicted"/>
<dbReference type="InterPro" id="IPR012338">
    <property type="entry name" value="Beta-lactam/transpept-like"/>
</dbReference>
<dbReference type="Gene3D" id="2.60.410.10">
    <property type="entry name" value="D-Ala-D-Ala carboxypeptidase, C-terminal domain"/>
    <property type="match status" value="1"/>
</dbReference>
<dbReference type="SUPFAM" id="SSF56601">
    <property type="entry name" value="beta-lactamase/transpeptidase-like"/>
    <property type="match status" value="1"/>
</dbReference>
<dbReference type="Proteomes" id="UP000472580">
    <property type="component" value="Unassembled WGS sequence"/>
</dbReference>
<dbReference type="EMBL" id="WSRP01000041">
    <property type="protein sequence ID" value="MVX57680.1"/>
    <property type="molecule type" value="Genomic_DNA"/>
</dbReference>
<dbReference type="RefSeq" id="WP_160336098.1">
    <property type="nucleotide sequence ID" value="NZ_CALPCR010000040.1"/>
</dbReference>
<organism evidence="2 3">
    <name type="scientific">Parasutterella muris</name>
    <dbReference type="NCBI Taxonomy" id="2565572"/>
    <lineage>
        <taxon>Bacteria</taxon>
        <taxon>Pseudomonadati</taxon>
        <taxon>Pseudomonadota</taxon>
        <taxon>Betaproteobacteria</taxon>
        <taxon>Burkholderiales</taxon>
        <taxon>Sutterellaceae</taxon>
        <taxon>Parasutterella</taxon>
    </lineage>
</organism>
<reference evidence="2 3" key="1">
    <citation type="submission" date="2019-12" db="EMBL/GenBank/DDBJ databases">
        <title>Microbes associate with the intestines of laboratory mice.</title>
        <authorList>
            <person name="Navarre W."/>
            <person name="Wong E."/>
        </authorList>
    </citation>
    <scope>NUCLEOTIDE SEQUENCE [LARGE SCALE GENOMIC DNA]</scope>
    <source>
        <strain evidence="2 3">NM82_D38</strain>
    </source>
</reference>